<evidence type="ECO:0000256" key="10">
    <source>
        <dbReference type="ARBA" id="ARBA00023242"/>
    </source>
</evidence>
<dbReference type="SMART" id="SM00709">
    <property type="entry name" value="Zpr1"/>
    <property type="match status" value="2"/>
</dbReference>
<comment type="similarity">
    <text evidence="3">Belongs to the ZPR1 family.</text>
</comment>
<dbReference type="Gene3D" id="3.40.50.300">
    <property type="entry name" value="P-loop containing nucleotide triphosphate hydrolases"/>
    <property type="match status" value="1"/>
</dbReference>
<dbReference type="FunFam" id="2.60.120.1040:FF:000007">
    <property type="entry name" value="Protein CBG06449"/>
    <property type="match status" value="1"/>
</dbReference>
<dbReference type="SUPFAM" id="SSF50465">
    <property type="entry name" value="EF-Tu/eEF-1alpha/eIF2-gamma C-terminal domain"/>
    <property type="match status" value="1"/>
</dbReference>
<name>A0AAE8ZYV8_CAEBR</name>
<dbReference type="FunFam" id="2.60.120.1040:FF:000001">
    <property type="entry name" value="Zinc finger protein ZPR1"/>
    <property type="match status" value="1"/>
</dbReference>
<evidence type="ECO:0000256" key="9">
    <source>
        <dbReference type="ARBA" id="ARBA00023134"/>
    </source>
</evidence>
<dbReference type="FunFam" id="2.40.30.10:FF:000014">
    <property type="entry name" value="Probable GTP-binding protein 1"/>
    <property type="match status" value="1"/>
</dbReference>
<dbReference type="EMBL" id="CP090895">
    <property type="protein sequence ID" value="ULT87992.1"/>
    <property type="molecule type" value="Genomic_DNA"/>
</dbReference>
<dbReference type="NCBIfam" id="TIGR00310">
    <property type="entry name" value="ZPR1_znf"/>
    <property type="match status" value="2"/>
</dbReference>
<evidence type="ECO:0000313" key="13">
    <source>
        <dbReference type="EMBL" id="ULT87992.1"/>
    </source>
</evidence>
<feature type="domain" description="Tr-type G" evidence="12">
    <location>
        <begin position="605"/>
        <end position="834"/>
    </location>
</feature>
<evidence type="ECO:0000256" key="1">
    <source>
        <dbReference type="ARBA" id="ARBA00004123"/>
    </source>
</evidence>
<organism evidence="13 14">
    <name type="scientific">Caenorhabditis briggsae</name>
    <dbReference type="NCBI Taxonomy" id="6238"/>
    <lineage>
        <taxon>Eukaryota</taxon>
        <taxon>Metazoa</taxon>
        <taxon>Ecdysozoa</taxon>
        <taxon>Nematoda</taxon>
        <taxon>Chromadorea</taxon>
        <taxon>Rhabditida</taxon>
        <taxon>Rhabditina</taxon>
        <taxon>Rhabditomorpha</taxon>
        <taxon>Rhabditoidea</taxon>
        <taxon>Rhabditidae</taxon>
        <taxon>Peloderinae</taxon>
        <taxon>Caenorhabditis</taxon>
    </lineage>
</organism>
<dbReference type="GO" id="GO:0005634">
    <property type="term" value="C:nucleus"/>
    <property type="evidence" value="ECO:0007669"/>
    <property type="project" value="UniProtKB-SubCell"/>
</dbReference>
<keyword evidence="6" id="KW-0547">Nucleotide-binding</keyword>
<proteinExistence type="inferred from homology"/>
<comment type="subcellular location">
    <subcellularLocation>
        <location evidence="1">Nucleus</location>
    </subcellularLocation>
</comment>
<dbReference type="FunFam" id="2.40.30.10:FF:000084">
    <property type="entry name" value="GTP-binding elongation factor Tu family"/>
    <property type="match status" value="1"/>
</dbReference>
<dbReference type="InterPro" id="IPR000795">
    <property type="entry name" value="T_Tr_GTP-bd_dom"/>
</dbReference>
<dbReference type="Pfam" id="PF00009">
    <property type="entry name" value="GTP_EFTU"/>
    <property type="match status" value="1"/>
</dbReference>
<sequence>MAADSQDIYRNLSADDYQAAPIVVESMCANCEENGETRIMCTSIPYYKAVILMSFECPHCGYKNNEIQSGEAVQEHGTLVVLRVQKPEDLRRQLVKSEYASIEIPELELEIPHKSQPGEVTTVEGVLERVHRGLSQDQEKRRLLDPEGAAQIDAYLARIQSCWDLKENWTLRLRDPTGNCYIQNPDVRHVDPRCIISHYHRSLNEKKLLALADDNDQEEPVEEEPAPEFKSYDDAKQEVLHFATDCPNCHGPTEVKMKPTDIPFFQTVIIMSLACDRCGYKSNEVKSGGAIRDQGCRLSVQLREDVDLARDVLKTDTCALSIPEIDLEVGGNALCGRFTTIEGLLTATKEQLDAQSSFFMGDSAESEEKSAVMTFLEKLDDIIALRLPATIILDDPTGCSYVQSLTAPMDDPRLTKEFYTRTFEQNDDLGINDMKVENYGELEVLKEDEEGEEEAETTTLNKLKLLTKQKEMDRIQENQKKTVNLCELYAEDDNEVDEKVQRGLDAQFLLRSTPEDVEKYSIHLRKQLMEGEGECLIELGVPINSNSKNIKTGIPEDDMQKAVDAHQKILEKIPAIGTLVVRRKQTGNLVTEVWLVRDPPEEKDFIEARVAVVGNVDAGKSTLLGVLTHSALDDGRGAARTKLFRHKHEFESGRTSSVGNDILGFDVHGNVVNKPDPHNHNLDWVQIGSDCAKLVTFIDLAGHEKYLKTTIFGMTGHMPDYTMLMIGANMGIIGTTKEHLSLALSLHVPVYLVVTKIDMCPANILEETMKNITRLVRSAKKLPILVRTMDDVVHAAVNFPSKKVCPIFQVSNVEGTNLPLLRQFLNIVPLRRSLNENDPAHFQIDDIYWVDGVGTIASGTLLSGTIRLNDILLLGPTSNGDFQPIPIKSIHRKRMPVGIVKCGQSASFALKKIPKKDVRKGMVLVDPKTKPVASMLFEAEILVLHHPTTIKPNYQAMLHIGSVRQTATLVSMGKEVLRTGDRDKVQFKFIRQPEYIRPGTKMVFREGRTKAVGTVLSVVPQESLAQQRAKQKEGRNKHYGKKTGGPKPPNGKPKVEKQLEALSIDKLADSSSA</sequence>
<dbReference type="Gene3D" id="2.60.120.1040">
    <property type="entry name" value="ZPR1, A/B domain"/>
    <property type="match status" value="2"/>
</dbReference>
<dbReference type="SUPFAM" id="SSF50447">
    <property type="entry name" value="Translation proteins"/>
    <property type="match status" value="1"/>
</dbReference>
<feature type="region of interest" description="Disordered" evidence="11">
    <location>
        <begin position="1023"/>
        <end position="1056"/>
    </location>
</feature>
<dbReference type="InterPro" id="IPR004161">
    <property type="entry name" value="EFTu-like_2"/>
</dbReference>
<evidence type="ECO:0000256" key="5">
    <source>
        <dbReference type="ARBA" id="ARBA00022737"/>
    </source>
</evidence>
<keyword evidence="5" id="KW-0677">Repeat</keyword>
<evidence type="ECO:0000256" key="7">
    <source>
        <dbReference type="ARBA" id="ARBA00022771"/>
    </source>
</evidence>
<dbReference type="GO" id="GO:0008270">
    <property type="term" value="F:zinc ion binding"/>
    <property type="evidence" value="ECO:0007669"/>
    <property type="project" value="UniProtKB-KW"/>
</dbReference>
<evidence type="ECO:0000256" key="3">
    <source>
        <dbReference type="ARBA" id="ARBA00008354"/>
    </source>
</evidence>
<dbReference type="Pfam" id="PF03144">
    <property type="entry name" value="GTP_EFTU_D2"/>
    <property type="match status" value="1"/>
</dbReference>
<dbReference type="PROSITE" id="PS51722">
    <property type="entry name" value="G_TR_2"/>
    <property type="match status" value="1"/>
</dbReference>
<reference evidence="13 14" key="1">
    <citation type="submission" date="2022-02" db="EMBL/GenBank/DDBJ databases">
        <title>Chromosome-level reference genomes for two strains of Caenorhabditis briggsae: an improved platform for comparative genomics.</title>
        <authorList>
            <person name="Stevens L."/>
            <person name="Andersen E.C."/>
        </authorList>
    </citation>
    <scope>NUCLEOTIDE SEQUENCE [LARGE SCALE GENOMIC DNA]</scope>
    <source>
        <strain evidence="13">QX1410_ONT</strain>
        <tissue evidence="13">Whole-organism</tissue>
    </source>
</reference>
<dbReference type="Gene3D" id="2.20.25.420">
    <property type="entry name" value="ZPR1, zinc finger domain"/>
    <property type="match status" value="2"/>
</dbReference>
<evidence type="ECO:0000256" key="6">
    <source>
        <dbReference type="ARBA" id="ARBA00022741"/>
    </source>
</evidence>
<dbReference type="CDD" id="cd04165">
    <property type="entry name" value="GTPBP1_like"/>
    <property type="match status" value="1"/>
</dbReference>
<dbReference type="CDD" id="cd03708">
    <property type="entry name" value="GTPBP_III"/>
    <property type="match status" value="1"/>
</dbReference>
<comment type="similarity">
    <text evidence="2">Belongs to the TRAFAC class translation factor GTPase superfamily. Classic translation factor GTPase family. EF-Tu/EF-1A subfamily.</text>
</comment>
<dbReference type="AlphaFoldDB" id="A0AAE8ZYV8"/>
<evidence type="ECO:0000313" key="14">
    <source>
        <dbReference type="Proteomes" id="UP000827892"/>
    </source>
</evidence>
<dbReference type="InterPro" id="IPR042452">
    <property type="entry name" value="ZPR1_Znf1/2"/>
</dbReference>
<dbReference type="PANTHER" id="PTHR10876">
    <property type="entry name" value="ZINC FINGER PROTEIN ZPR1"/>
    <property type="match status" value="1"/>
</dbReference>
<dbReference type="InterPro" id="IPR040141">
    <property type="entry name" value="ZPR1"/>
</dbReference>
<keyword evidence="9" id="KW-0342">GTP-binding</keyword>
<dbReference type="Gene3D" id="2.40.30.10">
    <property type="entry name" value="Translation factors"/>
    <property type="match status" value="2"/>
</dbReference>
<keyword evidence="8" id="KW-0862">Zinc</keyword>
<dbReference type="Pfam" id="PF22794">
    <property type="entry name" value="jr-ZPR1"/>
    <property type="match status" value="2"/>
</dbReference>
<dbReference type="GO" id="GO:0003924">
    <property type="term" value="F:GTPase activity"/>
    <property type="evidence" value="ECO:0007669"/>
    <property type="project" value="InterPro"/>
</dbReference>
<evidence type="ECO:0000256" key="8">
    <source>
        <dbReference type="ARBA" id="ARBA00022833"/>
    </source>
</evidence>
<protein>
    <recommendedName>
        <fullName evidence="12">Tr-type G domain-containing protein</fullName>
    </recommendedName>
</protein>
<dbReference type="InterPro" id="IPR056180">
    <property type="entry name" value="ZPR1_jr_dom"/>
</dbReference>
<dbReference type="InterPro" id="IPR009001">
    <property type="entry name" value="Transl_elong_EF1A/Init_IF2_C"/>
</dbReference>
<dbReference type="CDD" id="cd03694">
    <property type="entry name" value="GTPBP_II"/>
    <property type="match status" value="1"/>
</dbReference>
<dbReference type="Proteomes" id="UP000827892">
    <property type="component" value="Chromosome V"/>
</dbReference>
<dbReference type="FunFam" id="3.40.50.300:FF:000091">
    <property type="entry name" value="Probable GTP-binding protein 1"/>
    <property type="match status" value="1"/>
</dbReference>
<accession>A0AAE8ZYV8</accession>
<dbReference type="GO" id="GO:0005525">
    <property type="term" value="F:GTP binding"/>
    <property type="evidence" value="ECO:0007669"/>
    <property type="project" value="UniProtKB-KW"/>
</dbReference>
<dbReference type="InterPro" id="IPR035531">
    <property type="entry name" value="GTPBP1-like"/>
</dbReference>
<keyword evidence="7" id="KW-0863">Zinc-finger</keyword>
<dbReference type="InterPro" id="IPR027417">
    <property type="entry name" value="P-loop_NTPase"/>
</dbReference>
<dbReference type="Pfam" id="PF03367">
    <property type="entry name" value="Zn_ribbon_ZPR1"/>
    <property type="match status" value="2"/>
</dbReference>
<evidence type="ECO:0000256" key="4">
    <source>
        <dbReference type="ARBA" id="ARBA00022723"/>
    </source>
</evidence>
<gene>
    <name evidence="13" type="ORF">L3Y34_007280</name>
</gene>
<dbReference type="SUPFAM" id="SSF52540">
    <property type="entry name" value="P-loop containing nucleoside triphosphate hydrolases"/>
    <property type="match status" value="1"/>
</dbReference>
<evidence type="ECO:0000259" key="12">
    <source>
        <dbReference type="PROSITE" id="PS51722"/>
    </source>
</evidence>
<dbReference type="InterPro" id="IPR004457">
    <property type="entry name" value="Znf_ZPR1"/>
</dbReference>
<dbReference type="PANTHER" id="PTHR10876:SF0">
    <property type="entry name" value="ZINC FINGER PROTEIN ZPR1"/>
    <property type="match status" value="1"/>
</dbReference>
<dbReference type="FunFam" id="2.20.25.420:FF:000001">
    <property type="entry name" value="Zinc finger protein ZPR1"/>
    <property type="match status" value="1"/>
</dbReference>
<keyword evidence="10" id="KW-0539">Nucleus</keyword>
<evidence type="ECO:0000256" key="11">
    <source>
        <dbReference type="SAM" id="MobiDB-lite"/>
    </source>
</evidence>
<dbReference type="InterPro" id="IPR042451">
    <property type="entry name" value="ZPR1_A/B_dom"/>
</dbReference>
<evidence type="ECO:0000256" key="2">
    <source>
        <dbReference type="ARBA" id="ARBA00007249"/>
    </source>
</evidence>
<dbReference type="FunFam" id="2.20.25.420:FF:000002">
    <property type="entry name" value="Zinc finger protein ZPR1"/>
    <property type="match status" value="1"/>
</dbReference>
<keyword evidence="4" id="KW-0479">Metal-binding</keyword>
<dbReference type="InterPro" id="IPR009000">
    <property type="entry name" value="Transl_B-barrel_sf"/>
</dbReference>